<sequence>MARLEEIIVPHGSIRALAKDTGFTEITVRNALKGVTSSPNAYMIRKRAIEFYRGSKQSR</sequence>
<evidence type="ECO:0000313" key="2">
    <source>
        <dbReference type="Proteomes" id="UP000095591"/>
    </source>
</evidence>
<name>A0A173VJK9_PARDI</name>
<dbReference type="EMBL" id="CYXP01000007">
    <property type="protein sequence ID" value="CUN26295.1"/>
    <property type="molecule type" value="Genomic_DNA"/>
</dbReference>
<reference evidence="1 2" key="1">
    <citation type="submission" date="2015-09" db="EMBL/GenBank/DDBJ databases">
        <authorList>
            <consortium name="Pathogen Informatics"/>
        </authorList>
    </citation>
    <scope>NUCLEOTIDE SEQUENCE [LARGE SCALE GENOMIC DNA]</scope>
    <source>
        <strain evidence="1 2">2789STDY5608872</strain>
    </source>
</reference>
<accession>A0A173VJK9</accession>
<organism evidence="1 2">
    <name type="scientific">Parabacteroides distasonis</name>
    <dbReference type="NCBI Taxonomy" id="823"/>
    <lineage>
        <taxon>Bacteria</taxon>
        <taxon>Pseudomonadati</taxon>
        <taxon>Bacteroidota</taxon>
        <taxon>Bacteroidia</taxon>
        <taxon>Bacteroidales</taxon>
        <taxon>Tannerellaceae</taxon>
        <taxon>Parabacteroides</taxon>
    </lineage>
</organism>
<dbReference type="Proteomes" id="UP000095591">
    <property type="component" value="Unassembled WGS sequence"/>
</dbReference>
<protein>
    <submittedName>
        <fullName evidence="1">Uncharacterized protein</fullName>
    </submittedName>
</protein>
<evidence type="ECO:0000313" key="1">
    <source>
        <dbReference type="EMBL" id="CUN26295.1"/>
    </source>
</evidence>
<proteinExistence type="predicted"/>
<dbReference type="AlphaFoldDB" id="A0A173VJK9"/>
<gene>
    <name evidence="1" type="ORF">ERS852429_03030</name>
</gene>
<dbReference type="RefSeq" id="WP_057319748.1">
    <property type="nucleotide sequence ID" value="NZ_CYXP01000007.1"/>
</dbReference>